<reference evidence="15" key="2">
    <citation type="submission" date="2020-05" db="UniProtKB">
        <authorList>
            <consortium name="EnsemblMetazoa"/>
        </authorList>
    </citation>
    <scope>IDENTIFICATION</scope>
    <source>
        <strain evidence="15">A-37</strain>
    </source>
</reference>
<evidence type="ECO:0000256" key="9">
    <source>
        <dbReference type="ARBA" id="ARBA00060477"/>
    </source>
</evidence>
<dbReference type="InterPro" id="IPR006608">
    <property type="entry name" value="CC2D1A/B_DM14"/>
</dbReference>
<feature type="compositionally biased region" description="Low complexity" evidence="13">
    <location>
        <begin position="365"/>
        <end position="375"/>
    </location>
</feature>
<evidence type="ECO:0000313" key="15">
    <source>
        <dbReference type="EnsemblMetazoa" id="ACUA006591-PA"/>
    </source>
</evidence>
<dbReference type="SUPFAM" id="SSF49562">
    <property type="entry name" value="C2 domain (Calcium/lipid-binding domain, CaLB)"/>
    <property type="match status" value="1"/>
</dbReference>
<dbReference type="GO" id="GO:0005938">
    <property type="term" value="C:cell cortex"/>
    <property type="evidence" value="ECO:0007669"/>
    <property type="project" value="UniProtKB-SubCell"/>
</dbReference>
<proteinExistence type="inferred from homology"/>
<evidence type="ECO:0000313" key="16">
    <source>
        <dbReference type="Proteomes" id="UP000075883"/>
    </source>
</evidence>
<evidence type="ECO:0000256" key="3">
    <source>
        <dbReference type="ARBA" id="ARBA00004544"/>
    </source>
</evidence>
<accession>A0A182M0P2</accession>
<feature type="compositionally biased region" description="Acidic residues" evidence="13">
    <location>
        <begin position="35"/>
        <end position="45"/>
    </location>
</feature>
<feature type="compositionally biased region" description="Acidic residues" evidence="13">
    <location>
        <begin position="378"/>
        <end position="388"/>
    </location>
</feature>
<comment type="subunit">
    <text evidence="10">Interacts (via DM14 domains 1 and 3) with shrb; the interaction is direct and blocks access to the surface involved in shrb polymerization. This interaction may be required for the ESCRT-III complex role in multivesicular body formation.</text>
</comment>
<feature type="region of interest" description="Disordered" evidence="13">
    <location>
        <begin position="159"/>
        <end position="273"/>
    </location>
</feature>
<feature type="compositionally biased region" description="Polar residues" evidence="13">
    <location>
        <begin position="338"/>
        <end position="349"/>
    </location>
</feature>
<sequence length="844" mass="92483">MFGFGKPTPPKRERTRNPAEFGIFGLSNDVPGLGDDVDDTSDPDDDALEAELAAITAGMGGARKAKPKPKPKGIVAPQELDAMVAASLRDVGSDEDGSGDDDDESDLLNELSAITGGAVEIDDDGSQDKAPTVPPRKSSSNVELVALLKSRVAMYTQAEEGAKKSGDSGKARRFNRGLKTLKDQLRMAEAGKAVDQSEIPPEVSVKLAAPAKDVTEETSKPASAPVRPAPPPPPRVTPSTPDEPGPSRPAPRREAKPPPIPAPILEDAATKENPKLTLLNERKQLYKQAALNAKKAGNNEQAMAYVKVLKQFDVVIRAMENGEEVDLSRMPPPPGELNTAQTSQPTVPSVNKAKQEEKVQKEAEVPTPSVPVSTVEQPAEEDAEEEENLIQASTVQEALEQRLKKYISVEQAAKEEGNSSKARRMGRIVKQYQDAIKLHKAGKPIPVDELPTPPGYGPIPVNGPVKPPAPAVAKKPVPSIPQKPPVVSPLVPAAEPVPGPSKNSPKPVTQFDKQLNLLLERHREYKQAAIEAKKAGDLDEAKECLRVFKGLEKLIEVARAGGRVDLTTIPISPSKRNALESSFTIVNSEDCDQLGGDNEQAGSTDQGVDAETRIRLEEQLSKQLITCRNTRDHHRAMGDIAGMNKFENLALNVQKDLDLVRLSHRQSLPLPKFHYEMLRFSVIKCHTDLSDNEIEICVVRGINYNVPNPKDVDTYVKFEFPYPQEDPLKGRTNLVKDNHSPEYNYQQTFEIQRSQRNCQRVFKRHALKCEVFSKGGFLRSDVLIGTATVKLQALETQIEIHDSFPLMDGRRTVGGKLEVKIRVRNPILTKQIEQINERWVVLDS</sequence>
<dbReference type="InterPro" id="IPR035892">
    <property type="entry name" value="C2_domain_sf"/>
</dbReference>
<dbReference type="FunFam" id="2.60.40.150:FF:000255">
    <property type="entry name" value="Uncharacterized protein, isoform A"/>
    <property type="match status" value="1"/>
</dbReference>
<dbReference type="AlphaFoldDB" id="A0A182M0P2"/>
<dbReference type="Pfam" id="PF00168">
    <property type="entry name" value="C2"/>
    <property type="match status" value="1"/>
</dbReference>
<dbReference type="CDD" id="cd08690">
    <property type="entry name" value="C2_Freud-1"/>
    <property type="match status" value="1"/>
</dbReference>
<dbReference type="GO" id="GO:0005829">
    <property type="term" value="C:cytosol"/>
    <property type="evidence" value="ECO:0007669"/>
    <property type="project" value="UniProtKB-SubCell"/>
</dbReference>
<evidence type="ECO:0000256" key="5">
    <source>
        <dbReference type="ARBA" id="ARBA00022475"/>
    </source>
</evidence>
<dbReference type="SMART" id="SM00685">
    <property type="entry name" value="DM14"/>
    <property type="match status" value="4"/>
</dbReference>
<keyword evidence="6" id="KW-0963">Cytoplasm</keyword>
<dbReference type="STRING" id="139723.A0A182M0P2"/>
<evidence type="ECO:0000256" key="12">
    <source>
        <dbReference type="ARBA" id="ARBA00078474"/>
    </source>
</evidence>
<dbReference type="PROSITE" id="PS50004">
    <property type="entry name" value="C2"/>
    <property type="match status" value="1"/>
</dbReference>
<feature type="region of interest" description="Disordered" evidence="13">
    <location>
        <begin position="1"/>
        <end position="45"/>
    </location>
</feature>
<feature type="compositionally biased region" description="Pro residues" evidence="13">
    <location>
        <begin position="227"/>
        <end position="249"/>
    </location>
</feature>
<keyword evidence="8" id="KW-0472">Membrane</keyword>
<dbReference type="Pfam" id="PF21528">
    <property type="entry name" value="CC2D1A-B_DM14"/>
    <property type="match status" value="4"/>
</dbReference>
<feature type="compositionally biased region" description="Basic and acidic residues" evidence="13">
    <location>
        <begin position="160"/>
        <end position="170"/>
    </location>
</feature>
<evidence type="ECO:0000256" key="4">
    <source>
        <dbReference type="ARBA" id="ARBA00010672"/>
    </source>
</evidence>
<comment type="subcellular location">
    <subcellularLocation>
        <location evidence="9">Apicolateral cell membrane</location>
        <topology evidence="9">Peripheral membrane protein</topology>
        <orientation evidence="9">Cytoplasmic side</orientation>
    </subcellularLocation>
    <subcellularLocation>
        <location evidence="3">Cytoplasm</location>
        <location evidence="3">Cell cortex</location>
    </subcellularLocation>
    <subcellularLocation>
        <location evidence="2">Cytoplasm</location>
        <location evidence="2">Cytosol</location>
    </subcellularLocation>
    <subcellularLocation>
        <location evidence="1">Endosome</location>
    </subcellularLocation>
</comment>
<evidence type="ECO:0000259" key="14">
    <source>
        <dbReference type="PROSITE" id="PS50004"/>
    </source>
</evidence>
<name>A0A182M0P2_9DIPT</name>
<dbReference type="EMBL" id="AXCM01000355">
    <property type="status" value="NOT_ANNOTATED_CDS"/>
    <property type="molecule type" value="Genomic_DNA"/>
</dbReference>
<dbReference type="EnsemblMetazoa" id="ACUA006591-RA">
    <property type="protein sequence ID" value="ACUA006591-PA"/>
    <property type="gene ID" value="ACUA006591"/>
</dbReference>
<evidence type="ECO:0000256" key="10">
    <source>
        <dbReference type="ARBA" id="ARBA00064508"/>
    </source>
</evidence>
<evidence type="ECO:0000256" key="11">
    <source>
        <dbReference type="ARBA" id="ARBA00070780"/>
    </source>
</evidence>
<feature type="compositionally biased region" description="Acidic residues" evidence="13">
    <location>
        <begin position="93"/>
        <end position="107"/>
    </location>
</feature>
<evidence type="ECO:0000256" key="6">
    <source>
        <dbReference type="ARBA" id="ARBA00022490"/>
    </source>
</evidence>
<feature type="compositionally biased region" description="Basic and acidic residues" evidence="13">
    <location>
        <begin position="353"/>
        <end position="364"/>
    </location>
</feature>
<dbReference type="InterPro" id="IPR000008">
    <property type="entry name" value="C2_dom"/>
</dbReference>
<evidence type="ECO:0000256" key="8">
    <source>
        <dbReference type="ARBA" id="ARBA00023136"/>
    </source>
</evidence>
<evidence type="ECO:0000256" key="7">
    <source>
        <dbReference type="ARBA" id="ARBA00022753"/>
    </source>
</evidence>
<evidence type="ECO:0000256" key="2">
    <source>
        <dbReference type="ARBA" id="ARBA00004514"/>
    </source>
</evidence>
<dbReference type="GO" id="GO:0016327">
    <property type="term" value="C:apicolateral plasma membrane"/>
    <property type="evidence" value="ECO:0007669"/>
    <property type="project" value="UniProtKB-SubCell"/>
</dbReference>
<dbReference type="PANTHER" id="PTHR13076">
    <property type="entry name" value="COILED-COIL AND C2 DOMAIN-CONTAINING PROTEIN 1-LIKE"/>
    <property type="match status" value="1"/>
</dbReference>
<feature type="region of interest" description="Disordered" evidence="13">
    <location>
        <begin position="86"/>
        <end position="142"/>
    </location>
</feature>
<dbReference type="InterPro" id="IPR039725">
    <property type="entry name" value="CC2D1A/B"/>
</dbReference>
<keyword evidence="16" id="KW-1185">Reference proteome</keyword>
<dbReference type="Gene3D" id="2.60.40.150">
    <property type="entry name" value="C2 domain"/>
    <property type="match status" value="1"/>
</dbReference>
<dbReference type="SMART" id="SM00239">
    <property type="entry name" value="C2"/>
    <property type="match status" value="1"/>
</dbReference>
<feature type="domain" description="C2" evidence="14">
    <location>
        <begin position="674"/>
        <end position="804"/>
    </location>
</feature>
<dbReference type="GO" id="GO:0005768">
    <property type="term" value="C:endosome"/>
    <property type="evidence" value="ECO:0007669"/>
    <property type="project" value="UniProtKB-SubCell"/>
</dbReference>
<protein>
    <recommendedName>
        <fullName evidence="11">Coiled-coil and C2 domain-containing protein 1-like</fullName>
    </recommendedName>
    <alternativeName>
        <fullName evidence="12">Lethal (2) giant discs 1 protein</fullName>
    </alternativeName>
</protein>
<keyword evidence="7" id="KW-0967">Endosome</keyword>
<dbReference type="VEuPathDB" id="VectorBase:ACUA006591"/>
<reference evidence="16" key="1">
    <citation type="submission" date="2013-09" db="EMBL/GenBank/DDBJ databases">
        <title>The Genome Sequence of Anopheles culicifacies species A.</title>
        <authorList>
            <consortium name="The Broad Institute Genomics Platform"/>
            <person name="Neafsey D.E."/>
            <person name="Besansky N."/>
            <person name="Howell P."/>
            <person name="Walton C."/>
            <person name="Young S.K."/>
            <person name="Zeng Q."/>
            <person name="Gargeya S."/>
            <person name="Fitzgerald M."/>
            <person name="Haas B."/>
            <person name="Abouelleil A."/>
            <person name="Allen A.W."/>
            <person name="Alvarado L."/>
            <person name="Arachchi H.M."/>
            <person name="Berlin A.M."/>
            <person name="Chapman S.B."/>
            <person name="Gainer-Dewar J."/>
            <person name="Goldberg J."/>
            <person name="Griggs A."/>
            <person name="Gujja S."/>
            <person name="Hansen M."/>
            <person name="Howarth C."/>
            <person name="Imamovic A."/>
            <person name="Ireland A."/>
            <person name="Larimer J."/>
            <person name="McCowan C."/>
            <person name="Murphy C."/>
            <person name="Pearson M."/>
            <person name="Poon T.W."/>
            <person name="Priest M."/>
            <person name="Roberts A."/>
            <person name="Saif S."/>
            <person name="Shea T."/>
            <person name="Sisk P."/>
            <person name="Sykes S."/>
            <person name="Wortman J."/>
            <person name="Nusbaum C."/>
            <person name="Birren B."/>
        </authorList>
    </citation>
    <scope>NUCLEOTIDE SEQUENCE [LARGE SCALE GENOMIC DNA]</scope>
    <source>
        <strain evidence="16">A-37</strain>
    </source>
</reference>
<feature type="region of interest" description="Disordered" evidence="13">
    <location>
        <begin position="57"/>
        <end position="76"/>
    </location>
</feature>
<evidence type="ECO:0000256" key="13">
    <source>
        <dbReference type="SAM" id="MobiDB-lite"/>
    </source>
</evidence>
<dbReference type="PANTHER" id="PTHR13076:SF9">
    <property type="entry name" value="COILED-COIL AND C2 DOMAIN-CONTAINING PROTEIN 1-LIKE"/>
    <property type="match status" value="1"/>
</dbReference>
<evidence type="ECO:0000256" key="1">
    <source>
        <dbReference type="ARBA" id="ARBA00004177"/>
    </source>
</evidence>
<dbReference type="InterPro" id="IPR037772">
    <property type="entry name" value="C2_Freud"/>
</dbReference>
<keyword evidence="5" id="KW-1003">Cell membrane</keyword>
<organism evidence="15 16">
    <name type="scientific">Anopheles culicifacies</name>
    <dbReference type="NCBI Taxonomy" id="139723"/>
    <lineage>
        <taxon>Eukaryota</taxon>
        <taxon>Metazoa</taxon>
        <taxon>Ecdysozoa</taxon>
        <taxon>Arthropoda</taxon>
        <taxon>Hexapoda</taxon>
        <taxon>Insecta</taxon>
        <taxon>Pterygota</taxon>
        <taxon>Neoptera</taxon>
        <taxon>Endopterygota</taxon>
        <taxon>Diptera</taxon>
        <taxon>Nematocera</taxon>
        <taxon>Culicoidea</taxon>
        <taxon>Culicidae</taxon>
        <taxon>Anophelinae</taxon>
        <taxon>Anopheles</taxon>
        <taxon>culicifacies species complex</taxon>
    </lineage>
</organism>
<feature type="region of interest" description="Disordered" evidence="13">
    <location>
        <begin position="324"/>
        <end position="394"/>
    </location>
</feature>
<comment type="similarity">
    <text evidence="4">Belongs to the CC2D1 family.</text>
</comment>
<dbReference type="Proteomes" id="UP000075883">
    <property type="component" value="Unassembled WGS sequence"/>
</dbReference>
<dbReference type="GO" id="GO:0001227">
    <property type="term" value="F:DNA-binding transcription repressor activity, RNA polymerase II-specific"/>
    <property type="evidence" value="ECO:0007669"/>
    <property type="project" value="InterPro"/>
</dbReference>